<proteinExistence type="predicted"/>
<keyword evidence="2" id="KW-1185">Reference proteome</keyword>
<gene>
    <name evidence="1" type="ORF">MGL_4058</name>
</gene>
<dbReference type="Proteomes" id="UP000008837">
    <property type="component" value="Unassembled WGS sequence"/>
</dbReference>
<dbReference type="KEGG" id="mgl:MGL_4058"/>
<reference evidence="1 2" key="1">
    <citation type="journal article" date="2007" name="Proc. Natl. Acad. Sci. U.S.A.">
        <title>Dandruff-associated Malassezia genomes reveal convergent and divergent virulence traits shared with plant and human fungal pathogens.</title>
        <authorList>
            <person name="Xu J."/>
            <person name="Saunders C.W."/>
            <person name="Hu P."/>
            <person name="Grant R.A."/>
            <person name="Boekhout T."/>
            <person name="Kuramae E.E."/>
            <person name="Kronstad J.W."/>
            <person name="Deangelis Y.M."/>
            <person name="Reeder N.L."/>
            <person name="Johnstone K.R."/>
            <person name="Leland M."/>
            <person name="Fieno A.M."/>
            <person name="Begley W.M."/>
            <person name="Sun Y."/>
            <person name="Lacey M.P."/>
            <person name="Chaudhary T."/>
            <person name="Keough T."/>
            <person name="Chu L."/>
            <person name="Sears R."/>
            <person name="Yuan B."/>
            <person name="Dawson T.L.Jr."/>
        </authorList>
    </citation>
    <scope>NUCLEOTIDE SEQUENCE [LARGE SCALE GENOMIC DNA]</scope>
    <source>
        <strain evidence="2">ATCC MYA-4612 / CBS 7966</strain>
    </source>
</reference>
<evidence type="ECO:0000313" key="2">
    <source>
        <dbReference type="Proteomes" id="UP000008837"/>
    </source>
</evidence>
<dbReference type="AlphaFoldDB" id="A8QCY8"/>
<evidence type="ECO:0008006" key="3">
    <source>
        <dbReference type="Google" id="ProtNLM"/>
    </source>
</evidence>
<dbReference type="InParanoid" id="A8QCY8"/>
<accession>A8QCY8</accession>
<dbReference type="Pfam" id="PF20935">
    <property type="entry name" value="DUF6847"/>
    <property type="match status" value="1"/>
</dbReference>
<name>A8QCY8_MALGO</name>
<organism evidence="1 2">
    <name type="scientific">Malassezia globosa (strain ATCC MYA-4612 / CBS 7966)</name>
    <name type="common">Dandruff-associated fungus</name>
    <dbReference type="NCBI Taxonomy" id="425265"/>
    <lineage>
        <taxon>Eukaryota</taxon>
        <taxon>Fungi</taxon>
        <taxon>Dikarya</taxon>
        <taxon>Basidiomycota</taxon>
        <taxon>Ustilaginomycotina</taxon>
        <taxon>Malasseziomycetes</taxon>
        <taxon>Malasseziales</taxon>
        <taxon>Malasseziaceae</taxon>
        <taxon>Malassezia</taxon>
    </lineage>
</organism>
<dbReference type="NCBIfam" id="NF038048">
    <property type="entry name" value="DIP1984_fam"/>
    <property type="match status" value="1"/>
</dbReference>
<sequence length="153" mass="18040">MLLAEALAERAEAQRRYEQLMQRLLRVVRVQEGDEPVEDPEELLTTANAIIDRMDWLIRSVNKTNTVTMFDEKHTLTDAIAFRDMALKRRKLYSDVATRASTSQDRYTRSEIKYVSVVDVREMQKKVDKLAGEYRKLDTQIQKMNWEVELIEE</sequence>
<dbReference type="Gene3D" id="6.10.320.10">
    <property type="match status" value="1"/>
</dbReference>
<dbReference type="RefSeq" id="XP_001728723.1">
    <property type="nucleotide sequence ID" value="XM_001728671.1"/>
</dbReference>
<dbReference type="VEuPathDB" id="FungiDB:MGL_4058"/>
<dbReference type="OrthoDB" id="4009151at2759"/>
<dbReference type="EMBL" id="AAYY01000020">
    <property type="protein sequence ID" value="EDP41509.1"/>
    <property type="molecule type" value="Genomic_DNA"/>
</dbReference>
<dbReference type="GeneID" id="5853069"/>
<evidence type="ECO:0000313" key="1">
    <source>
        <dbReference type="EMBL" id="EDP41509.1"/>
    </source>
</evidence>
<protein>
    <recommendedName>
        <fullName evidence="3">Septicolysin</fullName>
    </recommendedName>
</protein>
<comment type="caution">
    <text evidence="1">The sequence shown here is derived from an EMBL/GenBank/DDBJ whole genome shotgun (WGS) entry which is preliminary data.</text>
</comment>
<dbReference type="CDD" id="cd12208">
    <property type="entry name" value="DIP1984-like"/>
    <property type="match status" value="1"/>
</dbReference>
<dbReference type="InterPro" id="IPR047741">
    <property type="entry name" value="DIP1984-like"/>
</dbReference>